<dbReference type="SMART" id="SM00382">
    <property type="entry name" value="AAA"/>
    <property type="match status" value="1"/>
</dbReference>
<reference evidence="5 6" key="1">
    <citation type="journal article" date="2017" name="Int. J. Syst. Evol. Microbiol.">
        <title>Arachidicoccus ginsenosidivorans sp. nov., with ginsenoside-converting activity isolated from ginseng cultivating soil.</title>
        <authorList>
            <person name="Siddiqi M.Z."/>
            <person name="Aslam Z."/>
            <person name="Im W.T."/>
        </authorList>
    </citation>
    <scope>NUCLEOTIDE SEQUENCE [LARGE SCALE GENOMIC DNA]</scope>
    <source>
        <strain evidence="5 6">Gsoil 809</strain>
    </source>
</reference>
<protein>
    <submittedName>
        <fullName evidence="5">ATP-binding cassette domain-containing protein</fullName>
    </submittedName>
</protein>
<dbReference type="SUPFAM" id="SSF52540">
    <property type="entry name" value="P-loop containing nucleoside triphosphate hydrolases"/>
    <property type="match status" value="1"/>
</dbReference>
<dbReference type="KEGG" id="agi:FSB73_13140"/>
<keyword evidence="2" id="KW-0547">Nucleotide-binding</keyword>
<dbReference type="InterPro" id="IPR027417">
    <property type="entry name" value="P-loop_NTPase"/>
</dbReference>
<dbReference type="InterPro" id="IPR017871">
    <property type="entry name" value="ABC_transporter-like_CS"/>
</dbReference>
<evidence type="ECO:0000256" key="3">
    <source>
        <dbReference type="ARBA" id="ARBA00022840"/>
    </source>
</evidence>
<dbReference type="PANTHER" id="PTHR42781">
    <property type="entry name" value="SPERMIDINE/PUTRESCINE IMPORT ATP-BINDING PROTEIN POTA"/>
    <property type="match status" value="1"/>
</dbReference>
<name>A0A5B8VQD1_9BACT</name>
<dbReference type="GO" id="GO:0016887">
    <property type="term" value="F:ATP hydrolysis activity"/>
    <property type="evidence" value="ECO:0007669"/>
    <property type="project" value="InterPro"/>
</dbReference>
<dbReference type="InterPro" id="IPR003593">
    <property type="entry name" value="AAA+_ATPase"/>
</dbReference>
<dbReference type="EMBL" id="CP042434">
    <property type="protein sequence ID" value="QEC72478.1"/>
    <property type="molecule type" value="Genomic_DNA"/>
</dbReference>
<dbReference type="Gene3D" id="3.40.50.300">
    <property type="entry name" value="P-loop containing nucleotide triphosphate hydrolases"/>
    <property type="match status" value="1"/>
</dbReference>
<dbReference type="PROSITE" id="PS00211">
    <property type="entry name" value="ABC_TRANSPORTER_1"/>
    <property type="match status" value="1"/>
</dbReference>
<evidence type="ECO:0000313" key="6">
    <source>
        <dbReference type="Proteomes" id="UP000321291"/>
    </source>
</evidence>
<dbReference type="GO" id="GO:0005524">
    <property type="term" value="F:ATP binding"/>
    <property type="evidence" value="ECO:0007669"/>
    <property type="project" value="UniProtKB-KW"/>
</dbReference>
<dbReference type="OrthoDB" id="9802264at2"/>
<dbReference type="PROSITE" id="PS50893">
    <property type="entry name" value="ABC_TRANSPORTER_2"/>
    <property type="match status" value="1"/>
</dbReference>
<dbReference type="Proteomes" id="UP000321291">
    <property type="component" value="Chromosome"/>
</dbReference>
<evidence type="ECO:0000256" key="1">
    <source>
        <dbReference type="ARBA" id="ARBA00022448"/>
    </source>
</evidence>
<evidence type="ECO:0000313" key="5">
    <source>
        <dbReference type="EMBL" id="QEC72478.1"/>
    </source>
</evidence>
<accession>A0A5B8VQD1</accession>
<dbReference type="PANTHER" id="PTHR42781:SF4">
    <property type="entry name" value="SPERMIDINE_PUTRESCINE IMPORT ATP-BINDING PROTEIN POTA"/>
    <property type="match status" value="1"/>
</dbReference>
<sequence>MIKISIEKAIPTTLYSQPLRVNLEIGTGEFVVIYGKSGVGKTSLLRMIAGLLKPDQGVIEVNQQIWFNHLNKVNLPIQKRHLGFVFQELALFPNMTVMENLLYAANNPKDQSYLQRLLNITDMQSLRSRKPATLSGGQQQRLAIIRALARKPTILLLDEPFSSLDYQLAQQLRAELKILHKELKFTTLLVSHDPNDINGQIDQLVELKHGNAHQLRGTALHPTQNKSSLIGKILRVYPFESAFIIEIAVNQEILKVPTDPKTAQGCHPNQMVQITFIDGQILLSQLG</sequence>
<evidence type="ECO:0000256" key="2">
    <source>
        <dbReference type="ARBA" id="ARBA00022741"/>
    </source>
</evidence>
<keyword evidence="1" id="KW-0813">Transport</keyword>
<keyword evidence="6" id="KW-1185">Reference proteome</keyword>
<dbReference type="RefSeq" id="WP_146782952.1">
    <property type="nucleotide sequence ID" value="NZ_CP042434.1"/>
</dbReference>
<evidence type="ECO:0000259" key="4">
    <source>
        <dbReference type="PROSITE" id="PS50893"/>
    </source>
</evidence>
<dbReference type="Pfam" id="PF00005">
    <property type="entry name" value="ABC_tran"/>
    <property type="match status" value="1"/>
</dbReference>
<dbReference type="InterPro" id="IPR003439">
    <property type="entry name" value="ABC_transporter-like_ATP-bd"/>
</dbReference>
<dbReference type="InterPro" id="IPR050093">
    <property type="entry name" value="ABC_SmlMolc_Importer"/>
</dbReference>
<dbReference type="AlphaFoldDB" id="A0A5B8VQD1"/>
<organism evidence="5 6">
    <name type="scientific">Arachidicoccus ginsenosidivorans</name>
    <dbReference type="NCBI Taxonomy" id="496057"/>
    <lineage>
        <taxon>Bacteria</taxon>
        <taxon>Pseudomonadati</taxon>
        <taxon>Bacteroidota</taxon>
        <taxon>Chitinophagia</taxon>
        <taxon>Chitinophagales</taxon>
        <taxon>Chitinophagaceae</taxon>
        <taxon>Arachidicoccus</taxon>
    </lineage>
</organism>
<feature type="domain" description="ABC transporter" evidence="4">
    <location>
        <begin position="1"/>
        <end position="234"/>
    </location>
</feature>
<proteinExistence type="predicted"/>
<gene>
    <name evidence="5" type="ORF">FSB73_13140</name>
</gene>
<keyword evidence="3 5" id="KW-0067">ATP-binding</keyword>